<reference evidence="2" key="1">
    <citation type="submission" date="2021-03" db="EMBL/GenBank/DDBJ databases">
        <authorList>
            <person name="Bekaert M."/>
        </authorList>
    </citation>
    <scope>NUCLEOTIDE SEQUENCE</scope>
</reference>
<dbReference type="OrthoDB" id="10055415at2759"/>
<proteinExistence type="predicted"/>
<feature type="region of interest" description="Disordered" evidence="1">
    <location>
        <begin position="1"/>
        <end position="23"/>
    </location>
</feature>
<name>A0A8S3UAM5_MYTED</name>
<feature type="region of interest" description="Disordered" evidence="1">
    <location>
        <begin position="209"/>
        <end position="229"/>
    </location>
</feature>
<organism evidence="2 3">
    <name type="scientific">Mytilus edulis</name>
    <name type="common">Blue mussel</name>
    <dbReference type="NCBI Taxonomy" id="6550"/>
    <lineage>
        <taxon>Eukaryota</taxon>
        <taxon>Metazoa</taxon>
        <taxon>Spiralia</taxon>
        <taxon>Lophotrochozoa</taxon>
        <taxon>Mollusca</taxon>
        <taxon>Bivalvia</taxon>
        <taxon>Autobranchia</taxon>
        <taxon>Pteriomorphia</taxon>
        <taxon>Mytilida</taxon>
        <taxon>Mytiloidea</taxon>
        <taxon>Mytilidae</taxon>
        <taxon>Mytilinae</taxon>
        <taxon>Mytilus</taxon>
    </lineage>
</organism>
<accession>A0A8S3UAM5</accession>
<dbReference type="AlphaFoldDB" id="A0A8S3UAM5"/>
<keyword evidence="3" id="KW-1185">Reference proteome</keyword>
<evidence type="ECO:0000256" key="1">
    <source>
        <dbReference type="SAM" id="MobiDB-lite"/>
    </source>
</evidence>
<sequence length="229" mass="25899">MDNEPGRARARTGSPDKDNFMAGLGRKSYGTISHTKVNQFPQINRINNTCWSVENFITNPTDHGLNNQYNDQGVKGNTQPADPLNDNDVTVIVKNLPFTEGENLQDKVQQIIDSLGEVSSQISVVATKRLTTRFHNKPGLVKISFQSQDQKILILRNKHKLKDVGYYKHVYIQSSKSRIERLIETNTRTILRELPQGKSYRVTANGKILKKSNEPVSDTDNTDMETKND</sequence>
<evidence type="ECO:0000313" key="3">
    <source>
        <dbReference type="Proteomes" id="UP000683360"/>
    </source>
</evidence>
<gene>
    <name evidence="2" type="ORF">MEDL_50334</name>
</gene>
<evidence type="ECO:0000313" key="2">
    <source>
        <dbReference type="EMBL" id="CAG2237923.1"/>
    </source>
</evidence>
<dbReference type="EMBL" id="CAJPWZ010002408">
    <property type="protein sequence ID" value="CAG2237923.1"/>
    <property type="molecule type" value="Genomic_DNA"/>
</dbReference>
<comment type="caution">
    <text evidence="2">The sequence shown here is derived from an EMBL/GenBank/DDBJ whole genome shotgun (WGS) entry which is preliminary data.</text>
</comment>
<dbReference type="Proteomes" id="UP000683360">
    <property type="component" value="Unassembled WGS sequence"/>
</dbReference>
<protein>
    <submittedName>
        <fullName evidence="2">Uncharacterized protein</fullName>
    </submittedName>
</protein>